<dbReference type="EMBL" id="AJWJ01000011">
    <property type="protein sequence ID" value="KAF2078130.1"/>
    <property type="molecule type" value="Genomic_DNA"/>
</dbReference>
<protein>
    <submittedName>
        <fullName evidence="1">Uncharacterized protein</fullName>
    </submittedName>
</protein>
<sequence length="775" mass="91847">MNQLYKSIFHNVYLSKHIYTLVHRLQQYDNSLKYDEIVDVVWMIQYKHVDLLMDKVKRNCLLSNVQYSKMIIPALVERDLEVFKIFYTKYIKYSYTFDEVDNKWCDDTFEQVVATNSIEAIQWMCDNGLACELKVGSIDFSTIDPEILRYLLINHWFHVDYNELLDKTYSWSPKSFSPEISRILVEFTPRPITSKQAQDIINTMLINPHKNIHLFQVLEPLFQDNLCINVDFPSYMKHYSICPILSNLIEKKRLDKKSQLKVEKKYESMKTIELMTKFIDSAVLVGYHVEFNQLVTKYFSKKFTSQTFVDCRTLESRLYALPIDAIHALLDHGLQLDQQWFQDCLVYGSKELMFSLWNRFNSNGQIQVESFRIGFYPDPNEQYNQINLSPIWDWLDIGIIEFLLRLHPTQDTKSYLKRGYIGIKAKKLNQHEMGLLETYIEMGIFSYFNLLLVCVEDRNTSLFKLIYPMKCTVLSIQEIDNLFEKSIKYQLIEILALLKFDFPENRDYLALVRGEFKLSFLKEMRFINSSPKQILRDLLVKFIKENNYSCAKHMLSIFEYTNTDEVELLHAMFLETTQSCNYANKERNNIVTSEPMVHLFHEYKKRFKSTLLNQSNFWGDFMENALYSRIFGIGFNQMIDYVVGNNLVINLYQYNLDFIDVQEMPTQALLYIKSLLEPDSCKHIIDKPLLDSNIKVNDLMYLIDTQIIDTIHPFIQFITTTTLEKENGCRCLEYLVKNLHKFKDGKDKQHKILDQILNQPIPNYLSSYIKLHFNK</sequence>
<reference evidence="1" key="1">
    <citation type="submission" date="2020-01" db="EMBL/GenBank/DDBJ databases">
        <title>Development of genomics and gene disruption for Polysphondylium violaceum indicates a role for the polyketide synthase stlB in stalk morphogenesis.</title>
        <authorList>
            <person name="Narita B."/>
            <person name="Kawabe Y."/>
            <person name="Kin K."/>
            <person name="Saito T."/>
            <person name="Gibbs R."/>
            <person name="Kuspa A."/>
            <person name="Muzny D."/>
            <person name="Queller D."/>
            <person name="Richards S."/>
            <person name="Strassman J."/>
            <person name="Sucgang R."/>
            <person name="Worley K."/>
            <person name="Schaap P."/>
        </authorList>
    </citation>
    <scope>NUCLEOTIDE SEQUENCE</scope>
    <source>
        <strain evidence="1">QSvi11</strain>
    </source>
</reference>
<comment type="caution">
    <text evidence="1">The sequence shown here is derived from an EMBL/GenBank/DDBJ whole genome shotgun (WGS) entry which is preliminary data.</text>
</comment>
<organism evidence="1 2">
    <name type="scientific">Polysphondylium violaceum</name>
    <dbReference type="NCBI Taxonomy" id="133409"/>
    <lineage>
        <taxon>Eukaryota</taxon>
        <taxon>Amoebozoa</taxon>
        <taxon>Evosea</taxon>
        <taxon>Eumycetozoa</taxon>
        <taxon>Dictyostelia</taxon>
        <taxon>Dictyosteliales</taxon>
        <taxon>Dictyosteliaceae</taxon>
        <taxon>Polysphondylium</taxon>
    </lineage>
</organism>
<name>A0A8J4Q3M3_9MYCE</name>
<keyword evidence="2" id="KW-1185">Reference proteome</keyword>
<gene>
    <name evidence="1" type="ORF">CYY_000601</name>
</gene>
<evidence type="ECO:0000313" key="1">
    <source>
        <dbReference type="EMBL" id="KAF2078130.1"/>
    </source>
</evidence>
<dbReference type="AlphaFoldDB" id="A0A8J4Q3M3"/>
<dbReference type="Proteomes" id="UP000695562">
    <property type="component" value="Unassembled WGS sequence"/>
</dbReference>
<evidence type="ECO:0000313" key="2">
    <source>
        <dbReference type="Proteomes" id="UP000695562"/>
    </source>
</evidence>
<proteinExistence type="predicted"/>
<accession>A0A8J4Q3M3</accession>